<evidence type="ECO:0000313" key="3">
    <source>
        <dbReference type="Proteomes" id="UP000298493"/>
    </source>
</evidence>
<organism evidence="2 3">
    <name type="scientific">Venturia nashicola</name>
    <dbReference type="NCBI Taxonomy" id="86259"/>
    <lineage>
        <taxon>Eukaryota</taxon>
        <taxon>Fungi</taxon>
        <taxon>Dikarya</taxon>
        <taxon>Ascomycota</taxon>
        <taxon>Pezizomycotina</taxon>
        <taxon>Dothideomycetes</taxon>
        <taxon>Pleosporomycetidae</taxon>
        <taxon>Venturiales</taxon>
        <taxon>Venturiaceae</taxon>
        <taxon>Venturia</taxon>
    </lineage>
</organism>
<reference evidence="2 3" key="1">
    <citation type="submission" date="2019-04" db="EMBL/GenBank/DDBJ databases">
        <title>High contiguity whole genome sequence and gene annotation resource for two Venturia nashicola isolates.</title>
        <authorList>
            <person name="Prokchorchik M."/>
            <person name="Won K."/>
            <person name="Lee Y."/>
            <person name="Choi E.D."/>
            <person name="Segonzac C."/>
            <person name="Sohn K.H."/>
        </authorList>
    </citation>
    <scope>NUCLEOTIDE SEQUENCE [LARGE SCALE GENOMIC DNA]</scope>
    <source>
        <strain evidence="2 3">PRI2</strain>
    </source>
</reference>
<evidence type="ECO:0000313" key="2">
    <source>
        <dbReference type="EMBL" id="TID25136.1"/>
    </source>
</evidence>
<feature type="region of interest" description="Disordered" evidence="1">
    <location>
        <begin position="86"/>
        <end position="111"/>
    </location>
</feature>
<dbReference type="Proteomes" id="UP000298493">
    <property type="component" value="Unassembled WGS sequence"/>
</dbReference>
<dbReference type="AlphaFoldDB" id="A0A4Z1PHZ6"/>
<dbReference type="OrthoDB" id="10616929at2759"/>
<comment type="caution">
    <text evidence="2">The sequence shown here is derived from an EMBL/GenBank/DDBJ whole genome shotgun (WGS) entry which is preliminary data.</text>
</comment>
<feature type="region of interest" description="Disordered" evidence="1">
    <location>
        <begin position="160"/>
        <end position="190"/>
    </location>
</feature>
<keyword evidence="2" id="KW-0503">Monooxygenase</keyword>
<feature type="compositionally biased region" description="Basic and acidic residues" evidence="1">
    <location>
        <begin position="180"/>
        <end position="190"/>
    </location>
</feature>
<dbReference type="GO" id="GO:0004497">
    <property type="term" value="F:monooxygenase activity"/>
    <property type="evidence" value="ECO:0007669"/>
    <property type="project" value="UniProtKB-KW"/>
</dbReference>
<protein>
    <submittedName>
        <fullName evidence="2">Pyrimidine monooxygenase</fullName>
    </submittedName>
</protein>
<name>A0A4Z1PHZ6_9PEZI</name>
<gene>
    <name evidence="2" type="ORF">E6O75_ATG04341</name>
</gene>
<keyword evidence="3" id="KW-1185">Reference proteome</keyword>
<sequence length="190" mass="21329">MSQHHMSNTFGQNPSEGFEAACNLARAEEANRQYSQHGPQAGMIAGVNSARAARAPEHMSPHNTHAQPPFANPSPAFQQQHYQAWPSGANSPAQRPPKIARTATPPITRPVSPCPAVLQLLDENPVSRIRDDDTKSLPGRRCPRWYVQFNTEELSIYRKKHRGGKKERTRRNPVTGDFYNIKKEEEGKKK</sequence>
<accession>A0A4Z1PHZ6</accession>
<evidence type="ECO:0000256" key="1">
    <source>
        <dbReference type="SAM" id="MobiDB-lite"/>
    </source>
</evidence>
<feature type="compositionally biased region" description="Basic residues" evidence="1">
    <location>
        <begin position="160"/>
        <end position="171"/>
    </location>
</feature>
<dbReference type="EMBL" id="SNSC02000004">
    <property type="protein sequence ID" value="TID25136.1"/>
    <property type="molecule type" value="Genomic_DNA"/>
</dbReference>
<keyword evidence="2" id="KW-0560">Oxidoreductase</keyword>
<proteinExistence type="predicted"/>